<comment type="caution">
    <text evidence="1">The sequence shown here is derived from an EMBL/GenBank/DDBJ whole genome shotgun (WGS) entry which is preliminary data.</text>
</comment>
<proteinExistence type="predicted"/>
<accession>A0ABV2KBM7</accession>
<sequence length="80" mass="8860">MTKISDFIDAEVERIEALDGNRVADNLDIIAQKVAQKYGHKCAVEYIGGFDSPGYGIDCYALAYVEDGEVKIYAHNEISE</sequence>
<gene>
    <name evidence="1" type="ORF">ABIC55_003598</name>
</gene>
<dbReference type="EMBL" id="JBEPME010000005">
    <property type="protein sequence ID" value="MET3658481.1"/>
    <property type="molecule type" value="Genomic_DNA"/>
</dbReference>
<dbReference type="Proteomes" id="UP001549104">
    <property type="component" value="Unassembled WGS sequence"/>
</dbReference>
<reference evidence="1 2" key="1">
    <citation type="submission" date="2024-06" db="EMBL/GenBank/DDBJ databases">
        <title>Sorghum-associated microbial communities from plants grown in Nebraska, USA.</title>
        <authorList>
            <person name="Schachtman D."/>
        </authorList>
    </citation>
    <scope>NUCLEOTIDE SEQUENCE [LARGE SCALE GENOMIC DNA]</scope>
    <source>
        <strain evidence="1 2">1288</strain>
    </source>
</reference>
<evidence type="ECO:0000313" key="1">
    <source>
        <dbReference type="EMBL" id="MET3658481.1"/>
    </source>
</evidence>
<name>A0ABV2KBM7_SPOPS</name>
<protein>
    <submittedName>
        <fullName evidence="1">ThiF/HesA family dinucleotide-utilizing enzyme</fullName>
    </submittedName>
</protein>
<dbReference type="RefSeq" id="WP_354314123.1">
    <property type="nucleotide sequence ID" value="NZ_JBEPME010000005.1"/>
</dbReference>
<organism evidence="1 2">
    <name type="scientific">Sporosarcina psychrophila</name>
    <name type="common">Bacillus psychrophilus</name>
    <dbReference type="NCBI Taxonomy" id="1476"/>
    <lineage>
        <taxon>Bacteria</taxon>
        <taxon>Bacillati</taxon>
        <taxon>Bacillota</taxon>
        <taxon>Bacilli</taxon>
        <taxon>Bacillales</taxon>
        <taxon>Caryophanaceae</taxon>
        <taxon>Sporosarcina</taxon>
    </lineage>
</organism>
<evidence type="ECO:0000313" key="2">
    <source>
        <dbReference type="Proteomes" id="UP001549104"/>
    </source>
</evidence>
<keyword evidence="2" id="KW-1185">Reference proteome</keyword>